<protein>
    <recommendedName>
        <fullName evidence="2">Mitochondrial resolvase Ydc2 catalytic domain-containing protein</fullName>
    </recommendedName>
</protein>
<organism evidence="1">
    <name type="scientific">viral metagenome</name>
    <dbReference type="NCBI Taxonomy" id="1070528"/>
    <lineage>
        <taxon>unclassified sequences</taxon>
        <taxon>metagenomes</taxon>
        <taxon>organismal metagenomes</taxon>
    </lineage>
</organism>
<evidence type="ECO:0000313" key="1">
    <source>
        <dbReference type="EMBL" id="QHS84349.1"/>
    </source>
</evidence>
<dbReference type="SUPFAM" id="SSF53098">
    <property type="entry name" value="Ribonuclease H-like"/>
    <property type="match status" value="1"/>
</dbReference>
<name>A0A6C0AWL2_9ZZZZ</name>
<reference evidence="1" key="1">
    <citation type="journal article" date="2020" name="Nature">
        <title>Giant virus diversity and host interactions through global metagenomics.</title>
        <authorList>
            <person name="Schulz F."/>
            <person name="Roux S."/>
            <person name="Paez-Espino D."/>
            <person name="Jungbluth S."/>
            <person name="Walsh D.A."/>
            <person name="Denef V.J."/>
            <person name="McMahon K.D."/>
            <person name="Konstantinidis K.T."/>
            <person name="Eloe-Fadrosh E.A."/>
            <person name="Kyrpides N.C."/>
            <person name="Woyke T."/>
        </authorList>
    </citation>
    <scope>NUCLEOTIDE SEQUENCE</scope>
    <source>
        <strain evidence="1">GVMAG-S-ERX555965-48</strain>
    </source>
</reference>
<dbReference type="InterPro" id="IPR036397">
    <property type="entry name" value="RNaseH_sf"/>
</dbReference>
<dbReference type="AlphaFoldDB" id="A0A6C0AWL2"/>
<dbReference type="GO" id="GO:0003676">
    <property type="term" value="F:nucleic acid binding"/>
    <property type="evidence" value="ECO:0007669"/>
    <property type="project" value="InterPro"/>
</dbReference>
<evidence type="ECO:0008006" key="2">
    <source>
        <dbReference type="Google" id="ProtNLM"/>
    </source>
</evidence>
<proteinExistence type="predicted"/>
<sequence length="272" mass="32119">MKIISFDVGIVNLAYCLFEVNDNNYNIIDWNVLNLCNENNRICRFSDSKGCCKKNATYFKDNMYYCKKHANKDKNFIIPDKDINIKKIKKLKVKEIHDFCDKHNIDLPKKANKEKIIEIIEDFINKTYFSVLQPVKASNMDLICIGRNIQILLDKYLDTHLSTITHVIIENQISPIANRMKSVQGMLTQYFIMRSTSIIEYISSENKLKHLNIEGTTYAERKKLGIEECKKNIETNESWYSFFNTHKKKDDLSDCYLQGFWYINKYIIIRKT</sequence>
<dbReference type="InterPro" id="IPR012337">
    <property type="entry name" value="RNaseH-like_sf"/>
</dbReference>
<dbReference type="Gene3D" id="3.30.420.10">
    <property type="entry name" value="Ribonuclease H-like superfamily/Ribonuclease H"/>
    <property type="match status" value="1"/>
</dbReference>
<accession>A0A6C0AWL2</accession>
<dbReference type="EMBL" id="MN738783">
    <property type="protein sequence ID" value="QHS84349.1"/>
    <property type="molecule type" value="Genomic_DNA"/>
</dbReference>